<dbReference type="PANTHER" id="PTHR40045">
    <property type="entry name" value="YCGG FAMILY PROTEIN"/>
    <property type="match status" value="1"/>
</dbReference>
<dbReference type="RefSeq" id="WP_175012758.1">
    <property type="nucleotide sequence ID" value="NZ_CABVQN010000012.1"/>
</dbReference>
<reference evidence="2 3" key="1">
    <citation type="submission" date="2019-09" db="EMBL/GenBank/DDBJ databases">
        <authorList>
            <person name="Depoorter E."/>
        </authorList>
    </citation>
    <scope>NUCLEOTIDE SEQUENCE [LARGE SCALE GENOMIC DNA]</scope>
    <source>
        <strain evidence="2">R-39750</strain>
    </source>
</reference>
<organism evidence="2 3">
    <name type="scientific">Burkholderia lata (strain ATCC 17760 / DSM 23089 / LMG 22485 / NCIMB 9086 / R18194 / 383)</name>
    <dbReference type="NCBI Taxonomy" id="482957"/>
    <lineage>
        <taxon>Bacteria</taxon>
        <taxon>Pseudomonadati</taxon>
        <taxon>Pseudomonadota</taxon>
        <taxon>Betaproteobacteria</taxon>
        <taxon>Burkholderiales</taxon>
        <taxon>Burkholderiaceae</taxon>
        <taxon>Burkholderia</taxon>
        <taxon>Burkholderia cepacia complex</taxon>
    </lineage>
</organism>
<proteinExistence type="predicted"/>
<dbReference type="EMBL" id="CABVQN010000012">
    <property type="protein sequence ID" value="VWD05572.1"/>
    <property type="molecule type" value="Genomic_DNA"/>
</dbReference>
<protein>
    <recommendedName>
        <fullName evidence="4">YqcI/YcgG family protein</fullName>
    </recommendedName>
</protein>
<evidence type="ECO:0000313" key="3">
    <source>
        <dbReference type="Proteomes" id="UP000494110"/>
    </source>
</evidence>
<dbReference type="AlphaFoldDB" id="A0A6P2X871"/>
<feature type="region of interest" description="Disordered" evidence="1">
    <location>
        <begin position="1"/>
        <end position="23"/>
    </location>
</feature>
<evidence type="ECO:0008006" key="4">
    <source>
        <dbReference type="Google" id="ProtNLM"/>
    </source>
</evidence>
<dbReference type="Pfam" id="PF08892">
    <property type="entry name" value="YqcI_YcgG"/>
    <property type="match status" value="1"/>
</dbReference>
<accession>A0A6P2X871</accession>
<gene>
    <name evidence="2" type="ORF">BLA39750_02864</name>
</gene>
<name>A0A6P2X871_BURL3</name>
<dbReference type="PANTHER" id="PTHR40045:SF1">
    <property type="entry name" value="YQCI_YCGG FAMILY PROTEIN"/>
    <property type="match status" value="1"/>
</dbReference>
<feature type="compositionally biased region" description="Polar residues" evidence="1">
    <location>
        <begin position="1"/>
        <end position="18"/>
    </location>
</feature>
<evidence type="ECO:0000256" key="1">
    <source>
        <dbReference type="SAM" id="MobiDB-lite"/>
    </source>
</evidence>
<dbReference type="InterPro" id="IPR014988">
    <property type="entry name" value="Uncharacterised_YqcI/YcgG"/>
</dbReference>
<dbReference type="Proteomes" id="UP000494110">
    <property type="component" value="Unassembled WGS sequence"/>
</dbReference>
<sequence>MSHSSLATEESIPATSSGCPLPGPFVTQDQVIETGKDWHRSVLADIRARLSESGDFPCVFSRNAFQKGLLRFIFVDSLDEAGFARLAAGLTEYVDISGSWDGNLATAYPLIVAFSLDLIDSGSVEDYHAFGWNVLQKLHEIDPAPWPEGVGKNPDAPSWSMCFNGMPIFCNMSHPAHLVRRSRNLGDHFIFVINPRERFDIVAGDTPPGRRVRANIRNRILRYDGTPHSPQLASYGAGGIEWWQYEIAEDNVERTDKCPFAFNKT</sequence>
<evidence type="ECO:0000313" key="2">
    <source>
        <dbReference type="EMBL" id="VWD05572.1"/>
    </source>
</evidence>